<reference evidence="3 4" key="1">
    <citation type="submission" date="2024-02" db="EMBL/GenBank/DDBJ databases">
        <authorList>
            <person name="Chen Y."/>
            <person name="Shah S."/>
            <person name="Dougan E. K."/>
            <person name="Thang M."/>
            <person name="Chan C."/>
        </authorList>
    </citation>
    <scope>NUCLEOTIDE SEQUENCE [LARGE SCALE GENOMIC DNA]</scope>
</reference>
<evidence type="ECO:0000313" key="3">
    <source>
        <dbReference type="EMBL" id="CAK9027340.1"/>
    </source>
</evidence>
<sequence>MTAQSTTTGHDRAPQLPEFTHGPFFFPCSTGVRAVPIALQKSTVASFFLKCPYTRSDRRAMCDLPRDRDADAAKIREHPESCRPCRQFKPELPESCHHGAKCEYCHHPDHKKPKHRSQRGRHNLQKKEFQEKRGSMPLKLTEVIDRIYKVINDEQQKVKKLLKDIDSIDKPFRERVETALLNAINDIGQKAQHLRPDQARLKSCAPIDPVRDGGSEQSQRVEVAHRFKWLSGTLHLVVRKCWSEDRSEDAKMEIIVQHMDVFLGELEKETALLHRRVQQLDLLLADVFLAMCQPDDLQGRIQEVAREDILTNRFDQETLKELCLDAGRLLWQKVDRENKEQMQTATNLKDLLQLVQKDLEQQSKDLLSDEE</sequence>
<evidence type="ECO:0000256" key="1">
    <source>
        <dbReference type="PROSITE-ProRule" id="PRU00723"/>
    </source>
</evidence>
<accession>A0ABP0KKI8</accession>
<feature type="domain" description="C3H1-type" evidence="2">
    <location>
        <begin position="79"/>
        <end position="110"/>
    </location>
</feature>
<dbReference type="EMBL" id="CAXAMN010009002">
    <property type="protein sequence ID" value="CAK9027340.1"/>
    <property type="molecule type" value="Genomic_DNA"/>
</dbReference>
<evidence type="ECO:0000313" key="4">
    <source>
        <dbReference type="Proteomes" id="UP001642484"/>
    </source>
</evidence>
<keyword evidence="1" id="KW-0862">Zinc</keyword>
<organism evidence="3 4">
    <name type="scientific">Durusdinium trenchii</name>
    <dbReference type="NCBI Taxonomy" id="1381693"/>
    <lineage>
        <taxon>Eukaryota</taxon>
        <taxon>Sar</taxon>
        <taxon>Alveolata</taxon>
        <taxon>Dinophyceae</taxon>
        <taxon>Suessiales</taxon>
        <taxon>Symbiodiniaceae</taxon>
        <taxon>Durusdinium</taxon>
    </lineage>
</organism>
<evidence type="ECO:0000259" key="2">
    <source>
        <dbReference type="PROSITE" id="PS50103"/>
    </source>
</evidence>
<dbReference type="InterPro" id="IPR000571">
    <property type="entry name" value="Znf_CCCH"/>
</dbReference>
<protein>
    <recommendedName>
        <fullName evidence="2">C3H1-type domain-containing protein</fullName>
    </recommendedName>
</protein>
<gene>
    <name evidence="3" type="ORF">CCMP2556_LOCUS16719</name>
</gene>
<keyword evidence="4" id="KW-1185">Reference proteome</keyword>
<feature type="zinc finger region" description="C3H1-type" evidence="1">
    <location>
        <begin position="79"/>
        <end position="110"/>
    </location>
</feature>
<proteinExistence type="predicted"/>
<keyword evidence="1" id="KW-0863">Zinc-finger</keyword>
<dbReference type="Proteomes" id="UP001642484">
    <property type="component" value="Unassembled WGS sequence"/>
</dbReference>
<keyword evidence="1" id="KW-0479">Metal-binding</keyword>
<dbReference type="PROSITE" id="PS50103">
    <property type="entry name" value="ZF_C3H1"/>
    <property type="match status" value="1"/>
</dbReference>
<name>A0ABP0KKI8_9DINO</name>
<comment type="caution">
    <text evidence="3">The sequence shown here is derived from an EMBL/GenBank/DDBJ whole genome shotgun (WGS) entry which is preliminary data.</text>
</comment>